<feature type="transmembrane region" description="Helical" evidence="6">
    <location>
        <begin position="340"/>
        <end position="360"/>
    </location>
</feature>
<keyword evidence="5 6" id="KW-0472">Membrane</keyword>
<evidence type="ECO:0000256" key="1">
    <source>
        <dbReference type="ARBA" id="ARBA00004141"/>
    </source>
</evidence>
<dbReference type="AlphaFoldDB" id="A0A0M0JXA5"/>
<evidence type="ECO:0000256" key="2">
    <source>
        <dbReference type="ARBA" id="ARBA00022448"/>
    </source>
</evidence>
<feature type="transmembrane region" description="Helical" evidence="6">
    <location>
        <begin position="201"/>
        <end position="219"/>
    </location>
</feature>
<accession>A0A0M0JXA5</accession>
<gene>
    <name evidence="7" type="ORF">Ctob_006873</name>
</gene>
<feature type="transmembrane region" description="Helical" evidence="6">
    <location>
        <begin position="121"/>
        <end position="141"/>
    </location>
</feature>
<feature type="transmembrane region" description="Helical" evidence="6">
    <location>
        <begin position="82"/>
        <end position="100"/>
    </location>
</feature>
<reference evidence="8" key="1">
    <citation type="journal article" date="2015" name="PLoS Genet.">
        <title>Genome Sequence and Transcriptome Analyses of Chrysochromulina tobin: Metabolic Tools for Enhanced Algal Fitness in the Prominent Order Prymnesiales (Haptophyceae).</title>
        <authorList>
            <person name="Hovde B.T."/>
            <person name="Deodato C.R."/>
            <person name="Hunsperger H.M."/>
            <person name="Ryken S.A."/>
            <person name="Yost W."/>
            <person name="Jha R.K."/>
            <person name="Patterson J."/>
            <person name="Monnat R.J. Jr."/>
            <person name="Barlow S.B."/>
            <person name="Starkenburg S.R."/>
            <person name="Cattolico R.A."/>
        </authorList>
    </citation>
    <scope>NUCLEOTIDE SEQUENCE</scope>
    <source>
        <strain evidence="8">CCMP291</strain>
    </source>
</reference>
<dbReference type="Proteomes" id="UP000037460">
    <property type="component" value="Unassembled WGS sequence"/>
</dbReference>
<dbReference type="PANTHER" id="PTHR31585">
    <property type="entry name" value="FOLATE-BIOPTERIN TRANSPORTER 1, CHLOROPLASTIC"/>
    <property type="match status" value="1"/>
</dbReference>
<sequence>MGEALVFTARKYFIFDGMQLDASTAARLVGFSRIPWQLKSLFGVLSDALPIGGKHRGPYMLLAGFLGIVGSLSLAATPESKFSLFTAGLMLLFCNVNFAMPDVMIDATVAERAKVAPERAADLQALCWGSLGAFGIPIALVSGNLLESGGARLLFALAIFTSSATALPPLLGWLGEKPKPSGCAASRQLCRDLASTLPKRSVLMAATLVGCYSLSLGLLQLFVADTYPDEVAFATMMGNFVLCVALYLIMRRVDVVLARAVIFPFLQGALTPRSDIIFDWSHSPSRTSSDQRCWSAAQCAANVAAAANATFSNASTMMDDGSELPCGWARLRGNPCLSPVVMAYIGVAGNVALVLGTAAYTSCFQTWRFRSIIALTQLLAVFASLTDWVWALRINLRLGLPDVMFAFGEEVFIDAVDALSNQPFFIFAAKLCPNGVEASMFALFMGLSNFGSDAGQYLGASLLKSFGNPVEPEFEGMVPYLMCKSLMRALPILLIPFLVPRGTPADSAAAMGAVNIVAVVVGGPGAKQDAGLLRGAEVRSDSSMPAEIASVNDTDAYDGVAGEVELGTTKPGRSWGDLAS</sequence>
<comment type="subcellular location">
    <subcellularLocation>
        <location evidence="1">Membrane</location>
        <topology evidence="1">Multi-pass membrane protein</topology>
    </subcellularLocation>
</comment>
<dbReference type="PANTHER" id="PTHR31585:SF0">
    <property type="entry name" value="FOLATE-BIOPTERIN TRANSPORTER 1, CHLOROPLASTIC"/>
    <property type="match status" value="1"/>
</dbReference>
<evidence type="ECO:0000256" key="3">
    <source>
        <dbReference type="ARBA" id="ARBA00022692"/>
    </source>
</evidence>
<keyword evidence="3 6" id="KW-0812">Transmembrane</keyword>
<proteinExistence type="predicted"/>
<name>A0A0M0JXA5_9EUKA</name>
<dbReference type="Pfam" id="PF03092">
    <property type="entry name" value="BT1"/>
    <property type="match status" value="1"/>
</dbReference>
<evidence type="ECO:0000256" key="4">
    <source>
        <dbReference type="ARBA" id="ARBA00022989"/>
    </source>
</evidence>
<evidence type="ECO:0000313" key="8">
    <source>
        <dbReference type="Proteomes" id="UP000037460"/>
    </source>
</evidence>
<protein>
    <submittedName>
        <fullName evidence="7">Folate biopterin transporter</fullName>
    </submittedName>
</protein>
<evidence type="ECO:0000256" key="6">
    <source>
        <dbReference type="SAM" id="Phobius"/>
    </source>
</evidence>
<organism evidence="7 8">
    <name type="scientific">Chrysochromulina tobinii</name>
    <dbReference type="NCBI Taxonomy" id="1460289"/>
    <lineage>
        <taxon>Eukaryota</taxon>
        <taxon>Haptista</taxon>
        <taxon>Haptophyta</taxon>
        <taxon>Prymnesiophyceae</taxon>
        <taxon>Prymnesiales</taxon>
        <taxon>Chrysochromulinaceae</taxon>
        <taxon>Chrysochromulina</taxon>
    </lineage>
</organism>
<dbReference type="GO" id="GO:0016020">
    <property type="term" value="C:membrane"/>
    <property type="evidence" value="ECO:0007669"/>
    <property type="project" value="UniProtKB-SubCell"/>
</dbReference>
<feature type="transmembrane region" description="Helical" evidence="6">
    <location>
        <begin position="59"/>
        <end position="76"/>
    </location>
</feature>
<keyword evidence="2" id="KW-0813">Transport</keyword>
<feature type="transmembrane region" description="Helical" evidence="6">
    <location>
        <begin position="231"/>
        <end position="249"/>
    </location>
</feature>
<feature type="transmembrane region" description="Helical" evidence="6">
    <location>
        <begin position="153"/>
        <end position="174"/>
    </location>
</feature>
<evidence type="ECO:0000313" key="7">
    <source>
        <dbReference type="EMBL" id="KOO31185.1"/>
    </source>
</evidence>
<dbReference type="EMBL" id="JWZX01002069">
    <property type="protein sequence ID" value="KOO31185.1"/>
    <property type="molecule type" value="Genomic_DNA"/>
</dbReference>
<keyword evidence="8" id="KW-1185">Reference proteome</keyword>
<dbReference type="InterPro" id="IPR039309">
    <property type="entry name" value="BT1"/>
</dbReference>
<evidence type="ECO:0000256" key="5">
    <source>
        <dbReference type="ARBA" id="ARBA00023136"/>
    </source>
</evidence>
<comment type="caution">
    <text evidence="7">The sequence shown here is derived from an EMBL/GenBank/DDBJ whole genome shotgun (WGS) entry which is preliminary data.</text>
</comment>
<keyword evidence="4 6" id="KW-1133">Transmembrane helix</keyword>
<feature type="transmembrane region" description="Helical" evidence="6">
    <location>
        <begin position="372"/>
        <end position="392"/>
    </location>
</feature>
<dbReference type="OrthoDB" id="754047at2759"/>